<dbReference type="Proteomes" id="UP000199045">
    <property type="component" value="Unassembled WGS sequence"/>
</dbReference>
<keyword evidence="1" id="KW-0812">Transmembrane</keyword>
<dbReference type="InterPro" id="IPR031709">
    <property type="entry name" value="PutAbiC"/>
</dbReference>
<sequence length="322" mass="38316">MHLLVGIQIGDTIGGIMGPPIAFLGAGLTFLAFWIQYRANQLQRSQFRISLRQQEDQLEEQQRIWEVERFESRFYDLLKNHKENVTEMNLAPDVIGKVSFQALFYEMRHVYNVIIDVKKSHPMIDAQQPAERLNAMLMAYNIFYYGIGPNSEKAYIGDFSSLEKSMFIRVKGILQNWQKSYQTIGKLRESAAEELRAKWPIHYHYYPYDGHSNLLGNYYRQLYQTVTYVQTRTFLDHNQKYDYLRFLRAQLTTFEQLMLFYNGTTWFPDKWKIYFTDFRLIKNIPLELADLGTKPEQLYKPEIEKLWKEKQIKMFEGQSIIA</sequence>
<accession>A0A1G8AMQ1</accession>
<protein>
    <submittedName>
        <fullName evidence="2">Putative phage abortive infection protein</fullName>
    </submittedName>
</protein>
<dbReference type="STRING" id="104663.SAMN04488121_109320"/>
<evidence type="ECO:0000256" key="1">
    <source>
        <dbReference type="SAM" id="Phobius"/>
    </source>
</evidence>
<evidence type="ECO:0000313" key="2">
    <source>
        <dbReference type="EMBL" id="SDH22046.1"/>
    </source>
</evidence>
<organism evidence="2 3">
    <name type="scientific">Chitinophaga filiformis</name>
    <name type="common">Myxococcus filiformis</name>
    <name type="synonym">Flexibacter filiformis</name>
    <dbReference type="NCBI Taxonomy" id="104663"/>
    <lineage>
        <taxon>Bacteria</taxon>
        <taxon>Pseudomonadati</taxon>
        <taxon>Bacteroidota</taxon>
        <taxon>Chitinophagia</taxon>
        <taxon>Chitinophagales</taxon>
        <taxon>Chitinophagaceae</taxon>
        <taxon>Chitinophaga</taxon>
    </lineage>
</organism>
<reference evidence="2 3" key="1">
    <citation type="submission" date="2016-10" db="EMBL/GenBank/DDBJ databases">
        <authorList>
            <person name="de Groot N.N."/>
        </authorList>
    </citation>
    <scope>NUCLEOTIDE SEQUENCE [LARGE SCALE GENOMIC DNA]</scope>
    <source>
        <strain evidence="2 3">DSM 527</strain>
    </source>
</reference>
<dbReference type="Pfam" id="PF16872">
    <property type="entry name" value="putAbiC"/>
    <property type="match status" value="1"/>
</dbReference>
<name>A0A1G8AMQ1_CHIFI</name>
<proteinExistence type="predicted"/>
<dbReference type="OrthoDB" id="6678638at2"/>
<dbReference type="RefSeq" id="WP_143011629.1">
    <property type="nucleotide sequence ID" value="NZ_FNBN01000009.1"/>
</dbReference>
<keyword evidence="1" id="KW-0472">Membrane</keyword>
<feature type="transmembrane region" description="Helical" evidence="1">
    <location>
        <begin position="12"/>
        <end position="35"/>
    </location>
</feature>
<keyword evidence="1" id="KW-1133">Transmembrane helix</keyword>
<dbReference type="AlphaFoldDB" id="A0A1G8AMQ1"/>
<evidence type="ECO:0000313" key="3">
    <source>
        <dbReference type="Proteomes" id="UP000199045"/>
    </source>
</evidence>
<dbReference type="EMBL" id="FNBN01000009">
    <property type="protein sequence ID" value="SDH22046.1"/>
    <property type="molecule type" value="Genomic_DNA"/>
</dbReference>
<gene>
    <name evidence="2" type="ORF">SAMN04488121_109320</name>
</gene>